<accession>A0AAW6TY12</accession>
<evidence type="ECO:0000259" key="1">
    <source>
        <dbReference type="PROSITE" id="PS50234"/>
    </source>
</evidence>
<evidence type="ECO:0000313" key="3">
    <source>
        <dbReference type="Proteomes" id="UP001431776"/>
    </source>
</evidence>
<keyword evidence="3" id="KW-1185">Reference proteome</keyword>
<sequence length="241" mass="25627">MNELLELIDSATRAGADLLKRLSAGAFKANTAVSMRQPPSPSVTDDNAPRDTAIVIDVSGSMGACDYPPSRLDGGIQAGMTYAHARAMTHPGDRIAVISFSDEAQVVLPLTPVTKRRTIQTALRKLTIEGGTDLAKGLEAAARLFEDEGSTGRRRHVVMLTDGRGGEPLKQAAKLKNKLGAVIDVVGIGGTPDAVNEALLRQVATTDPGGFCHYRFIRDPETLSSHYKQLAKGLVWNGPAE</sequence>
<reference evidence="2" key="1">
    <citation type="submission" date="2023-05" db="EMBL/GenBank/DDBJ databases">
        <title>Anaerotaeda fermentans gen. nov., sp. nov., a novel anaerobic planctomycete of the new family within the order Sedimentisphaerales isolated from Taman Peninsula, Russia.</title>
        <authorList>
            <person name="Khomyakova M.A."/>
            <person name="Merkel A.Y."/>
            <person name="Slobodkin A.I."/>
        </authorList>
    </citation>
    <scope>NUCLEOTIDE SEQUENCE</scope>
    <source>
        <strain evidence="2">M17dextr</strain>
    </source>
</reference>
<dbReference type="PANTHER" id="PTHR10579:SF43">
    <property type="entry name" value="ZINC FINGER (C3HC4-TYPE RING FINGER) FAMILY PROTEIN"/>
    <property type="match status" value="1"/>
</dbReference>
<protein>
    <submittedName>
        <fullName evidence="2">VWA domain-containing protein</fullName>
    </submittedName>
</protein>
<dbReference type="InterPro" id="IPR036465">
    <property type="entry name" value="vWFA_dom_sf"/>
</dbReference>
<dbReference type="PANTHER" id="PTHR10579">
    <property type="entry name" value="CALCIUM-ACTIVATED CHLORIDE CHANNEL REGULATOR"/>
    <property type="match status" value="1"/>
</dbReference>
<proteinExistence type="predicted"/>
<comment type="caution">
    <text evidence="2">The sequence shown here is derived from an EMBL/GenBank/DDBJ whole genome shotgun (WGS) entry which is preliminary data.</text>
</comment>
<dbReference type="Gene3D" id="3.40.50.410">
    <property type="entry name" value="von Willebrand factor, type A domain"/>
    <property type="match status" value="1"/>
</dbReference>
<dbReference type="PROSITE" id="PS50234">
    <property type="entry name" value="VWFA"/>
    <property type="match status" value="1"/>
</dbReference>
<evidence type="ECO:0000313" key="2">
    <source>
        <dbReference type="EMBL" id="MDI6449144.1"/>
    </source>
</evidence>
<dbReference type="SUPFAM" id="SSF53300">
    <property type="entry name" value="vWA-like"/>
    <property type="match status" value="1"/>
</dbReference>
<gene>
    <name evidence="2" type="ORF">QJ522_08815</name>
</gene>
<dbReference type="AlphaFoldDB" id="A0AAW6TY12"/>
<dbReference type="InterPro" id="IPR002035">
    <property type="entry name" value="VWF_A"/>
</dbReference>
<feature type="domain" description="VWFA" evidence="1">
    <location>
        <begin position="51"/>
        <end position="230"/>
    </location>
</feature>
<dbReference type="InterPro" id="IPR051266">
    <property type="entry name" value="CLCR"/>
</dbReference>
<dbReference type="CDD" id="cd00198">
    <property type="entry name" value="vWFA"/>
    <property type="match status" value="1"/>
</dbReference>
<dbReference type="Proteomes" id="UP001431776">
    <property type="component" value="Unassembled WGS sequence"/>
</dbReference>
<dbReference type="Pfam" id="PF13519">
    <property type="entry name" value="VWA_2"/>
    <property type="match status" value="1"/>
</dbReference>
<dbReference type="EMBL" id="JASCXX010000009">
    <property type="protein sequence ID" value="MDI6449144.1"/>
    <property type="molecule type" value="Genomic_DNA"/>
</dbReference>
<dbReference type="SMART" id="SM00327">
    <property type="entry name" value="VWA"/>
    <property type="match status" value="1"/>
</dbReference>
<dbReference type="RefSeq" id="WP_349244553.1">
    <property type="nucleotide sequence ID" value="NZ_JASCXX010000009.1"/>
</dbReference>
<name>A0AAW6TY12_9BACT</name>
<organism evidence="2 3">
    <name type="scientific">Anaerobaca lacustris</name>
    <dbReference type="NCBI Taxonomy" id="3044600"/>
    <lineage>
        <taxon>Bacteria</taxon>
        <taxon>Pseudomonadati</taxon>
        <taxon>Planctomycetota</taxon>
        <taxon>Phycisphaerae</taxon>
        <taxon>Sedimentisphaerales</taxon>
        <taxon>Anaerobacaceae</taxon>
        <taxon>Anaerobaca</taxon>
    </lineage>
</organism>